<dbReference type="EMBL" id="SRPW01001004">
    <property type="protein sequence ID" value="KAG6009230.1"/>
    <property type="molecule type" value="Genomic_DNA"/>
</dbReference>
<comment type="caution">
    <text evidence="1">The sequence shown here is derived from an EMBL/GenBank/DDBJ whole genome shotgun (WGS) entry which is preliminary data.</text>
</comment>
<protein>
    <submittedName>
        <fullName evidence="1">Uncharacterized protein</fullName>
    </submittedName>
</protein>
<dbReference type="Proteomes" id="UP000748025">
    <property type="component" value="Unassembled WGS sequence"/>
</dbReference>
<reference evidence="1" key="1">
    <citation type="journal article" date="2020" name="bioRxiv">
        <title>Whole genome comparisons of ergot fungi reveals the divergence and evolution of species within the genus Claviceps are the result of varying mechanisms driving genome evolution and host range expansion.</title>
        <authorList>
            <person name="Wyka S.A."/>
            <person name="Mondo S.J."/>
            <person name="Liu M."/>
            <person name="Dettman J."/>
            <person name="Nalam V."/>
            <person name="Broders K.D."/>
        </authorList>
    </citation>
    <scope>NUCLEOTIDE SEQUENCE</scope>
    <source>
        <strain evidence="1">CCC 602</strain>
    </source>
</reference>
<dbReference type="AlphaFoldDB" id="A0A9P7NCL5"/>
<gene>
    <name evidence="1" type="ORF">E4U43_000027</name>
</gene>
<proteinExistence type="predicted"/>
<name>A0A9P7NCL5_9HYPO</name>
<sequence length="127" mass="14735">MMGRLPCFGLSAAQVGTSMLRRGYRKLDTPGYLPTPRVTRNSDPWTSLAWERMTLTFFVALVLDMETKPCLTRTLLPNFFLFLVLEETLLQFRPDPMPHFTGNRYKPELQNSMHVMSTNNMFDLVEQ</sequence>
<evidence type="ECO:0000313" key="1">
    <source>
        <dbReference type="EMBL" id="KAG6009230.1"/>
    </source>
</evidence>
<organism evidence="1 2">
    <name type="scientific">Claviceps pusilla</name>
    <dbReference type="NCBI Taxonomy" id="123648"/>
    <lineage>
        <taxon>Eukaryota</taxon>
        <taxon>Fungi</taxon>
        <taxon>Dikarya</taxon>
        <taxon>Ascomycota</taxon>
        <taxon>Pezizomycotina</taxon>
        <taxon>Sordariomycetes</taxon>
        <taxon>Hypocreomycetidae</taxon>
        <taxon>Hypocreales</taxon>
        <taxon>Clavicipitaceae</taxon>
        <taxon>Claviceps</taxon>
    </lineage>
</organism>
<keyword evidence="2" id="KW-1185">Reference proteome</keyword>
<evidence type="ECO:0000313" key="2">
    <source>
        <dbReference type="Proteomes" id="UP000748025"/>
    </source>
</evidence>
<accession>A0A9P7NCL5</accession>